<sequence length="284" mass="31662">MQSYQHSMGVLLNRNNIRIFYRSWTVDEPVGLVFLCHGLGEHSGRYSHLIQALRGRGISFYALDHKGHGKSGGKRGHTDSFTDYCDDIHQYITDLIRPDLPDLPMIMLGHSMGGLIAALHALTYPGDMDALVLSSPAFEPTVPVPAVQRLAAALAVRLMPRLSQNNKLDPEHLSSNRETVEAYKSDPLVHTMVTVKWFVEFTAATRRCMEQAGRVTAPLLVFHGGNDAIVSPDGSKAFYEKAGSTDKTLKIFSGLRHETMNETPEKREPVLEMVSDWILDHVKK</sequence>
<evidence type="ECO:0000256" key="2">
    <source>
        <dbReference type="ARBA" id="ARBA00008645"/>
    </source>
</evidence>
<dbReference type="Gene3D" id="3.40.50.1820">
    <property type="entry name" value="alpha/beta hydrolase"/>
    <property type="match status" value="1"/>
</dbReference>
<dbReference type="InterPro" id="IPR000073">
    <property type="entry name" value="AB_hydrolase_1"/>
</dbReference>
<evidence type="ECO:0000313" key="6">
    <source>
        <dbReference type="EMBL" id="ABW68602.1"/>
    </source>
</evidence>
<dbReference type="STRING" id="96561.Dole_2799"/>
<evidence type="ECO:0000259" key="5">
    <source>
        <dbReference type="Pfam" id="PF12146"/>
    </source>
</evidence>
<dbReference type="InterPro" id="IPR029058">
    <property type="entry name" value="AB_hydrolase_fold"/>
</dbReference>
<organism evidence="6 7">
    <name type="scientific">Desulfosudis oleivorans (strain DSM 6200 / JCM 39069 / Hxd3)</name>
    <name type="common">Desulfococcus oleovorans</name>
    <dbReference type="NCBI Taxonomy" id="96561"/>
    <lineage>
        <taxon>Bacteria</taxon>
        <taxon>Pseudomonadati</taxon>
        <taxon>Thermodesulfobacteriota</taxon>
        <taxon>Desulfobacteria</taxon>
        <taxon>Desulfobacterales</taxon>
        <taxon>Desulfosudaceae</taxon>
        <taxon>Desulfosudis</taxon>
    </lineage>
</organism>
<dbReference type="GO" id="GO:0047372">
    <property type="term" value="F:monoacylglycerol lipase activity"/>
    <property type="evidence" value="ECO:0007669"/>
    <property type="project" value="UniProtKB-EC"/>
</dbReference>
<dbReference type="OrthoDB" id="9806902at2"/>
<dbReference type="EC" id="3.1.1.23" evidence="3"/>
<dbReference type="PANTHER" id="PTHR11614">
    <property type="entry name" value="PHOSPHOLIPASE-RELATED"/>
    <property type="match status" value="1"/>
</dbReference>
<protein>
    <recommendedName>
        <fullName evidence="4">Monoacylglycerol lipase</fullName>
        <ecNumber evidence="3">3.1.1.23</ecNumber>
    </recommendedName>
</protein>
<comment type="catalytic activity">
    <reaction evidence="1">
        <text>Hydrolyzes glycerol monoesters of long-chain fatty acids.</text>
        <dbReference type="EC" id="3.1.1.23"/>
    </reaction>
</comment>
<dbReference type="Pfam" id="PF12146">
    <property type="entry name" value="Hydrolase_4"/>
    <property type="match status" value="1"/>
</dbReference>
<reference evidence="6 7" key="1">
    <citation type="submission" date="2007-10" db="EMBL/GenBank/DDBJ databases">
        <title>Complete sequence of Desulfococcus oleovorans Hxd3.</title>
        <authorList>
            <consortium name="US DOE Joint Genome Institute"/>
            <person name="Copeland A."/>
            <person name="Lucas S."/>
            <person name="Lapidus A."/>
            <person name="Barry K."/>
            <person name="Glavina del Rio T."/>
            <person name="Dalin E."/>
            <person name="Tice H."/>
            <person name="Pitluck S."/>
            <person name="Kiss H."/>
            <person name="Brettin T."/>
            <person name="Bruce D."/>
            <person name="Detter J.C."/>
            <person name="Han C."/>
            <person name="Schmutz J."/>
            <person name="Larimer F."/>
            <person name="Land M."/>
            <person name="Hauser L."/>
            <person name="Kyrpides N."/>
            <person name="Kim E."/>
            <person name="Wawrik B."/>
            <person name="Richardson P."/>
        </authorList>
    </citation>
    <scope>NUCLEOTIDE SEQUENCE [LARGE SCALE GENOMIC DNA]</scope>
    <source>
        <strain evidence="7">DSM 6200 / JCM 39069 / Hxd3</strain>
    </source>
</reference>
<dbReference type="InterPro" id="IPR051044">
    <property type="entry name" value="MAG_DAG_Lipase"/>
</dbReference>
<dbReference type="eggNOG" id="COG2267">
    <property type="taxonomic scope" value="Bacteria"/>
</dbReference>
<evidence type="ECO:0000256" key="4">
    <source>
        <dbReference type="ARBA" id="ARBA00071261"/>
    </source>
</evidence>
<evidence type="ECO:0000256" key="3">
    <source>
        <dbReference type="ARBA" id="ARBA00013254"/>
    </source>
</evidence>
<dbReference type="InterPro" id="IPR022742">
    <property type="entry name" value="Hydrolase_4"/>
</dbReference>
<name>A8ZXX5_DESOH</name>
<dbReference type="EMBL" id="CP000859">
    <property type="protein sequence ID" value="ABW68602.1"/>
    <property type="molecule type" value="Genomic_DNA"/>
</dbReference>
<dbReference type="Proteomes" id="UP000008561">
    <property type="component" value="Chromosome"/>
</dbReference>
<dbReference type="HOGENOM" id="CLU_026209_7_2_7"/>
<proteinExistence type="inferred from homology"/>
<dbReference type="KEGG" id="dol:Dole_2799"/>
<evidence type="ECO:0000256" key="1">
    <source>
        <dbReference type="ARBA" id="ARBA00001613"/>
    </source>
</evidence>
<dbReference type="RefSeq" id="WP_012176213.1">
    <property type="nucleotide sequence ID" value="NC_009943.1"/>
</dbReference>
<keyword evidence="6" id="KW-0378">Hydrolase</keyword>
<keyword evidence="7" id="KW-1185">Reference proteome</keyword>
<feature type="domain" description="Serine aminopeptidase S33" evidence="5">
    <location>
        <begin position="28"/>
        <end position="263"/>
    </location>
</feature>
<accession>A8ZXX5</accession>
<comment type="similarity">
    <text evidence="2">Belongs to the AB hydrolase superfamily.</text>
</comment>
<gene>
    <name evidence="6" type="ordered locus">Dole_2799</name>
</gene>
<dbReference type="PRINTS" id="PR00111">
    <property type="entry name" value="ABHYDROLASE"/>
</dbReference>
<evidence type="ECO:0000313" key="7">
    <source>
        <dbReference type="Proteomes" id="UP000008561"/>
    </source>
</evidence>
<dbReference type="SUPFAM" id="SSF53474">
    <property type="entry name" value="alpha/beta-Hydrolases"/>
    <property type="match status" value="1"/>
</dbReference>
<dbReference type="FunFam" id="3.40.50.1820:FF:000117">
    <property type="entry name" value="Monoglyceride lipase, putative"/>
    <property type="match status" value="1"/>
</dbReference>
<dbReference type="AlphaFoldDB" id="A8ZXX5"/>